<accession>A0ACB9TFS2</accession>
<evidence type="ECO:0000313" key="1">
    <source>
        <dbReference type="EMBL" id="KAI4465641.1"/>
    </source>
</evidence>
<comment type="caution">
    <text evidence="1">The sequence shown here is derived from an EMBL/GenBank/DDBJ whole genome shotgun (WGS) entry which is preliminary data.</text>
</comment>
<sequence>MQPCSEKIVDITYVPLLPGVMDANLEVTTKELGIFLYHLYLEANNAEPEPPLVFKCAFGQCSKKKVYLENYSKAKSDFKIKILERNIFMVDHETNAIDKDTTGFLTVTFEPSALGNIQSTLTLCSPTIGQYIYPLIGTCTYPTPQGPIVIQLGTSTTFTFKNPFEEEMEFQLKVQPEVFQIKSTVETVPAKKNMKIVVSTSNIKSDTVNNKPIPFTGKVTIKCTKCNIPNLKWVYYLQTECHRNI</sequence>
<keyword evidence="2" id="KW-1185">Reference proteome</keyword>
<proteinExistence type="predicted"/>
<reference evidence="1" key="1">
    <citation type="submission" date="2022-04" db="EMBL/GenBank/DDBJ databases">
        <title>Chromosome-scale genome assembly of Holotrichia oblita Faldermann.</title>
        <authorList>
            <person name="Rongchong L."/>
        </authorList>
    </citation>
    <scope>NUCLEOTIDE SEQUENCE</scope>
    <source>
        <strain evidence="1">81SQS9</strain>
    </source>
</reference>
<dbReference type="Proteomes" id="UP001056778">
    <property type="component" value="Chromosome 3"/>
</dbReference>
<protein>
    <submittedName>
        <fullName evidence="1">Dlec1 deleted in lung and esophageal cancer 1</fullName>
    </submittedName>
</protein>
<name>A0ACB9TFS2_HOLOL</name>
<organism evidence="1 2">
    <name type="scientific">Holotrichia oblita</name>
    <name type="common">Chafer beetle</name>
    <dbReference type="NCBI Taxonomy" id="644536"/>
    <lineage>
        <taxon>Eukaryota</taxon>
        <taxon>Metazoa</taxon>
        <taxon>Ecdysozoa</taxon>
        <taxon>Arthropoda</taxon>
        <taxon>Hexapoda</taxon>
        <taxon>Insecta</taxon>
        <taxon>Pterygota</taxon>
        <taxon>Neoptera</taxon>
        <taxon>Endopterygota</taxon>
        <taxon>Coleoptera</taxon>
        <taxon>Polyphaga</taxon>
        <taxon>Scarabaeiformia</taxon>
        <taxon>Scarabaeidae</taxon>
        <taxon>Melolonthinae</taxon>
        <taxon>Holotrichia</taxon>
    </lineage>
</organism>
<evidence type="ECO:0000313" key="2">
    <source>
        <dbReference type="Proteomes" id="UP001056778"/>
    </source>
</evidence>
<gene>
    <name evidence="1" type="ORF">MML48_3g00014443</name>
</gene>
<dbReference type="EMBL" id="CM043017">
    <property type="protein sequence ID" value="KAI4465641.1"/>
    <property type="molecule type" value="Genomic_DNA"/>
</dbReference>